<protein>
    <submittedName>
        <fullName evidence="2">Uncharacterized protein</fullName>
    </submittedName>
</protein>
<sequence length="81" mass="9375">MEAVRRTESFDGIFTISRRLASVCCLWQETASTFSRDLISQKIDIEPKTLHLCKHWSIYRVLVLTTATIFQLLLTQNRSSV</sequence>
<accession>A0A310SHG8</accession>
<evidence type="ECO:0000313" key="3">
    <source>
        <dbReference type="Proteomes" id="UP000250275"/>
    </source>
</evidence>
<proteinExistence type="predicted"/>
<evidence type="ECO:0000256" key="1">
    <source>
        <dbReference type="SAM" id="Phobius"/>
    </source>
</evidence>
<keyword evidence="1" id="KW-0472">Membrane</keyword>
<dbReference type="EMBL" id="KQ764228">
    <property type="protein sequence ID" value="OAD54573.1"/>
    <property type="molecule type" value="Genomic_DNA"/>
</dbReference>
<feature type="transmembrane region" description="Helical" evidence="1">
    <location>
        <begin position="56"/>
        <end position="74"/>
    </location>
</feature>
<organism evidence="2 3">
    <name type="scientific">Eufriesea mexicana</name>
    <dbReference type="NCBI Taxonomy" id="516756"/>
    <lineage>
        <taxon>Eukaryota</taxon>
        <taxon>Metazoa</taxon>
        <taxon>Ecdysozoa</taxon>
        <taxon>Arthropoda</taxon>
        <taxon>Hexapoda</taxon>
        <taxon>Insecta</taxon>
        <taxon>Pterygota</taxon>
        <taxon>Neoptera</taxon>
        <taxon>Endopterygota</taxon>
        <taxon>Hymenoptera</taxon>
        <taxon>Apocrita</taxon>
        <taxon>Aculeata</taxon>
        <taxon>Apoidea</taxon>
        <taxon>Anthophila</taxon>
        <taxon>Apidae</taxon>
        <taxon>Eufriesea</taxon>
    </lineage>
</organism>
<reference evidence="2 3" key="1">
    <citation type="submission" date="2015-07" db="EMBL/GenBank/DDBJ databases">
        <title>The genome of Eufriesea mexicana.</title>
        <authorList>
            <person name="Pan H."/>
            <person name="Kapheim K."/>
        </authorList>
    </citation>
    <scope>NUCLEOTIDE SEQUENCE [LARGE SCALE GENOMIC DNA]</scope>
    <source>
        <strain evidence="2">0111107269</strain>
        <tissue evidence="2">Whole body</tissue>
    </source>
</reference>
<dbReference type="AlphaFoldDB" id="A0A310SHG8"/>
<keyword evidence="1" id="KW-1133">Transmembrane helix</keyword>
<evidence type="ECO:0000313" key="2">
    <source>
        <dbReference type="EMBL" id="OAD54573.1"/>
    </source>
</evidence>
<name>A0A310SHG8_9HYME</name>
<keyword evidence="3" id="KW-1185">Reference proteome</keyword>
<dbReference type="Proteomes" id="UP000250275">
    <property type="component" value="Unassembled WGS sequence"/>
</dbReference>
<gene>
    <name evidence="2" type="ORF">WN48_06565</name>
</gene>
<keyword evidence="1" id="KW-0812">Transmembrane</keyword>